<feature type="chain" id="PRO_5024893469" evidence="1">
    <location>
        <begin position="22"/>
        <end position="63"/>
    </location>
</feature>
<dbReference type="EMBL" id="CZVU01000082">
    <property type="protein sequence ID" value="CUT04127.1"/>
    <property type="molecule type" value="Genomic_DNA"/>
</dbReference>
<sequence length="63" mass="7124">MVSKMKKLFFVIILISSVAFSQNPFPLVPIQQIQWVHPDSLRKADSLQTAGVAFNAANFPHWI</sequence>
<keyword evidence="3" id="KW-1185">Reference proteome</keyword>
<dbReference type="Proteomes" id="UP000243065">
    <property type="component" value="Unassembled WGS sequence"/>
</dbReference>
<keyword evidence="1" id="KW-0732">Signal</keyword>
<feature type="signal peptide" evidence="1">
    <location>
        <begin position="1"/>
        <end position="21"/>
    </location>
</feature>
<name>A0A656DB80_KRYT1</name>
<gene>
    <name evidence="2" type="ORF">JGI24_01430</name>
</gene>
<evidence type="ECO:0000256" key="1">
    <source>
        <dbReference type="SAM" id="SignalP"/>
    </source>
</evidence>
<protein>
    <submittedName>
        <fullName evidence="2">Uncharacterized protein</fullName>
    </submittedName>
</protein>
<evidence type="ECO:0000313" key="2">
    <source>
        <dbReference type="EMBL" id="CUT04127.1"/>
    </source>
</evidence>
<reference evidence="2 3" key="1">
    <citation type="submission" date="2015-11" db="EMBL/GenBank/DDBJ databases">
        <authorList>
            <person name="Varghese N."/>
        </authorList>
    </citation>
    <scope>NUCLEOTIDE SEQUENCE [LARGE SCALE GENOMIC DNA]</scope>
    <source>
        <strain evidence="2 3">JGI-24</strain>
    </source>
</reference>
<dbReference type="AlphaFoldDB" id="A0A656DB80"/>
<organism evidence="2 3">
    <name type="scientific">Kryptobacter tengchongensis</name>
    <dbReference type="NCBI Taxonomy" id="1643429"/>
    <lineage>
        <taxon>Bacteria</taxon>
        <taxon>Pseudomonadati</taxon>
        <taxon>Candidatus Kryptoniota</taxon>
        <taxon>Candidatus Kryptobacter</taxon>
    </lineage>
</organism>
<evidence type="ECO:0000313" key="3">
    <source>
        <dbReference type="Proteomes" id="UP000243065"/>
    </source>
</evidence>
<accession>A0A656DB80</accession>
<proteinExistence type="predicted"/>